<protein>
    <submittedName>
        <fullName evidence="1">Uncharacterized protein</fullName>
    </submittedName>
</protein>
<organism evidence="1">
    <name type="scientific">Lepeophtheirus salmonis</name>
    <name type="common">Salmon louse</name>
    <name type="synonym">Caligus salmonis</name>
    <dbReference type="NCBI Taxonomy" id="72036"/>
    <lineage>
        <taxon>Eukaryota</taxon>
        <taxon>Metazoa</taxon>
        <taxon>Ecdysozoa</taxon>
        <taxon>Arthropoda</taxon>
        <taxon>Crustacea</taxon>
        <taxon>Multicrustacea</taxon>
        <taxon>Hexanauplia</taxon>
        <taxon>Copepoda</taxon>
        <taxon>Siphonostomatoida</taxon>
        <taxon>Caligidae</taxon>
        <taxon>Lepeophtheirus</taxon>
    </lineage>
</organism>
<accession>A0A0K2VIC9</accession>
<reference evidence="1" key="1">
    <citation type="submission" date="2014-05" db="EMBL/GenBank/DDBJ databases">
        <authorList>
            <person name="Chronopoulou M."/>
        </authorList>
    </citation>
    <scope>NUCLEOTIDE SEQUENCE</scope>
    <source>
        <tissue evidence="1">Whole organism</tissue>
    </source>
</reference>
<dbReference type="AlphaFoldDB" id="A0A0K2VIC9"/>
<dbReference type="EMBL" id="HACA01032862">
    <property type="protein sequence ID" value="CDW50223.1"/>
    <property type="molecule type" value="Transcribed_RNA"/>
</dbReference>
<evidence type="ECO:0000313" key="1">
    <source>
        <dbReference type="EMBL" id="CDW50223.1"/>
    </source>
</evidence>
<name>A0A0K2VIC9_LEPSM</name>
<sequence length="51" mass="5908">MRWVSFIAGIKSGLSTLVRFFPSTFLIALWPVWCETSRIQAWALMDLRGFT</sequence>
<proteinExistence type="predicted"/>